<sequence>ACIQSCGPPACQCQPGFVRYSGLCVDPSQCPNRSTTPSYVDEPITPPLENCDQALVRILCVTGYHCEIVNGAPQCVPDRANELAVEVARCAEVRVKCPAGNHCEDTPTGITCAPDPRSHALINVCRPNANAKADSYVKVEYASIQAVVLTGDRSSRPHQITEAAKLQRRKRRPVPRYLVQRAHVVWGSTEYHNVYRIQVRVLPYAVVLANVSSTMTHMAASTLPCLPNCFPPACQCSGGYVRDNGKCIRRTDCKNDYIGRKSGGYPVTAP</sequence>
<dbReference type="Proteomes" id="UP001331761">
    <property type="component" value="Unassembled WGS sequence"/>
</dbReference>
<evidence type="ECO:0000313" key="3">
    <source>
        <dbReference type="Proteomes" id="UP001331761"/>
    </source>
</evidence>
<name>A0AAN8F9A7_TRICO</name>
<protein>
    <submittedName>
        <fullName evidence="2">Uncharacterized protein</fullName>
    </submittedName>
</protein>
<dbReference type="PANTHER" id="PTHR23259">
    <property type="entry name" value="RIDDLE"/>
    <property type="match status" value="1"/>
</dbReference>
<evidence type="ECO:0000256" key="1">
    <source>
        <dbReference type="ARBA" id="ARBA00023157"/>
    </source>
</evidence>
<evidence type="ECO:0000313" key="2">
    <source>
        <dbReference type="EMBL" id="KAK5975326.1"/>
    </source>
</evidence>
<dbReference type="AlphaFoldDB" id="A0AAN8F9A7"/>
<dbReference type="EMBL" id="WIXE01013167">
    <property type="protein sequence ID" value="KAK5975326.1"/>
    <property type="molecule type" value="Genomic_DNA"/>
</dbReference>
<accession>A0AAN8F9A7</accession>
<keyword evidence="1" id="KW-1015">Disulfide bond</keyword>
<keyword evidence="3" id="KW-1185">Reference proteome</keyword>
<feature type="non-terminal residue" evidence="2">
    <location>
        <position position="1"/>
    </location>
</feature>
<dbReference type="PANTHER" id="PTHR23259:SF82">
    <property type="entry name" value="SERINE PROTEASE INHIBITOR 1 PROTEIN"/>
    <property type="match status" value="1"/>
</dbReference>
<organism evidence="2 3">
    <name type="scientific">Trichostrongylus colubriformis</name>
    <name type="common">Black scour worm</name>
    <dbReference type="NCBI Taxonomy" id="6319"/>
    <lineage>
        <taxon>Eukaryota</taxon>
        <taxon>Metazoa</taxon>
        <taxon>Ecdysozoa</taxon>
        <taxon>Nematoda</taxon>
        <taxon>Chromadorea</taxon>
        <taxon>Rhabditida</taxon>
        <taxon>Rhabditina</taxon>
        <taxon>Rhabditomorpha</taxon>
        <taxon>Strongyloidea</taxon>
        <taxon>Trichostrongylidae</taxon>
        <taxon>Trichostrongylus</taxon>
    </lineage>
</organism>
<dbReference type="Gene3D" id="2.10.25.10">
    <property type="entry name" value="Laminin"/>
    <property type="match status" value="2"/>
</dbReference>
<reference evidence="2 3" key="1">
    <citation type="submission" date="2019-10" db="EMBL/GenBank/DDBJ databases">
        <title>Assembly and Annotation for the nematode Trichostrongylus colubriformis.</title>
        <authorList>
            <person name="Martin J."/>
        </authorList>
    </citation>
    <scope>NUCLEOTIDE SEQUENCE [LARGE SCALE GENOMIC DNA]</scope>
    <source>
        <strain evidence="2">G859</strain>
        <tissue evidence="2">Whole worm</tissue>
    </source>
</reference>
<comment type="caution">
    <text evidence="2">The sequence shown here is derived from an EMBL/GenBank/DDBJ whole genome shotgun (WGS) entry which is preliminary data.</text>
</comment>
<dbReference type="InterPro" id="IPR051368">
    <property type="entry name" value="SerProtInhib-TIL_Domain"/>
</dbReference>
<proteinExistence type="predicted"/>
<gene>
    <name evidence="2" type="ORF">GCK32_006642</name>
</gene>